<organism evidence="2 3">
    <name type="scientific">Paramecium octaurelia</name>
    <dbReference type="NCBI Taxonomy" id="43137"/>
    <lineage>
        <taxon>Eukaryota</taxon>
        <taxon>Sar</taxon>
        <taxon>Alveolata</taxon>
        <taxon>Ciliophora</taxon>
        <taxon>Intramacronucleata</taxon>
        <taxon>Oligohymenophorea</taxon>
        <taxon>Peniculida</taxon>
        <taxon>Parameciidae</taxon>
        <taxon>Paramecium</taxon>
    </lineage>
</organism>
<proteinExistence type="predicted"/>
<dbReference type="InterPro" id="IPR038717">
    <property type="entry name" value="Tc1-like_DDE_dom"/>
</dbReference>
<gene>
    <name evidence="2" type="ORF">POCTA_138.1.T1200224</name>
</gene>
<dbReference type="OrthoDB" id="2266637at2759"/>
<protein>
    <recommendedName>
        <fullName evidence="1">Tc1-like transposase DDE domain-containing protein</fullName>
    </recommendedName>
</protein>
<dbReference type="Proteomes" id="UP000683925">
    <property type="component" value="Unassembled WGS sequence"/>
</dbReference>
<feature type="domain" description="Tc1-like transposase DDE" evidence="1">
    <location>
        <begin position="239"/>
        <end position="373"/>
    </location>
</feature>
<dbReference type="EMBL" id="CAJJDP010000120">
    <property type="protein sequence ID" value="CAD8199967.1"/>
    <property type="molecule type" value="Genomic_DNA"/>
</dbReference>
<dbReference type="PANTHER" id="PTHR46564:SF1">
    <property type="entry name" value="TRANSPOSASE"/>
    <property type="match status" value="1"/>
</dbReference>
<dbReference type="AlphaFoldDB" id="A0A8S1XFV5"/>
<comment type="caution">
    <text evidence="2">The sequence shown here is derived from an EMBL/GenBank/DDBJ whole genome shotgun (WGS) entry which is preliminary data.</text>
</comment>
<name>A0A8S1XFV5_PAROT</name>
<evidence type="ECO:0000313" key="2">
    <source>
        <dbReference type="EMBL" id="CAD8199967.1"/>
    </source>
</evidence>
<dbReference type="Pfam" id="PF13358">
    <property type="entry name" value="DDE_3"/>
    <property type="match status" value="1"/>
</dbReference>
<dbReference type="PANTHER" id="PTHR46564">
    <property type="entry name" value="TRANSPOSASE"/>
    <property type="match status" value="1"/>
</dbReference>
<sequence>MQVEELESDRELGRQSLDSKHYLCQNILLNDHDCSGQCLNYYRSFGTINKLRLVQERNLNYSLQHDEAIQFCSQLIQQNNQITPTAFSKSIQATQQYEKDNQKASLQQNSYFHLSSLHWLILKKLKQLNFELDLECNQTNENLFWIEEQHSDWINQYLVNSNQTQLSSMQHIFNDFLNHFKLSKNQISQSSFIKIVKSMGISYKLASKINFKATTRVNKSKQYVYALTILYHIKQQKEIIYIDETGLGKDYIRPKVWCKKNQSFFIDRMDIRDRINRIGGISKDLLLYQCVRCNVNAELIKNYLIKLVHVCNQQYGLRNYVFVFDNASVHKENNLTKEVLKYVNHVYLPPYSPQLNPIEYVWSDLKRRLSKQDCRTSLKLNQEIHSCFSQIKQKNLKNYQESVYSVLQKCLLRKEL</sequence>
<accession>A0A8S1XFV5</accession>
<reference evidence="2" key="1">
    <citation type="submission" date="2021-01" db="EMBL/GenBank/DDBJ databases">
        <authorList>
            <consortium name="Genoscope - CEA"/>
            <person name="William W."/>
        </authorList>
    </citation>
    <scope>NUCLEOTIDE SEQUENCE</scope>
</reference>
<keyword evidence="3" id="KW-1185">Reference proteome</keyword>
<evidence type="ECO:0000259" key="1">
    <source>
        <dbReference type="Pfam" id="PF13358"/>
    </source>
</evidence>
<evidence type="ECO:0000313" key="3">
    <source>
        <dbReference type="Proteomes" id="UP000683925"/>
    </source>
</evidence>